<sequence length="630" mass="68919">MKIKTVIILCVSIVFTVCALFGMAFYIDRAPPKSEKAERYGFLTLLPPFVAILLAFVTKETVSSLFVGVLVGEFMISSKSLNIAGGFINSYLALCTQIIKTMADQWNSGIILQSLLIGGVIQLVAKMGGAKALAEALAKFANTPRKGQLITEFLGLCVFFDDYANSLIVGPMMRPVLDKLRVSREKLAFVVDATAAPVAGIAIISTWIGLEVSLIADAFKVIGKEVNGFGIFLQTIPFRFYNILILIFVAMTAITLREFGPMKEAEKRARKNIKKEEAKSLENNQRFEDVQPVEGIKLTVWNAIIPIGTLILGALVAFYYNGYTAIMGGEDKDLINFMTRSPLSPKGIFEALANSDSSVALFQAALVASIVSVIMAYCQKIKFDDAISEWVNGMKTIVITGVILLLAWSLGDIIKELGTADYLVGILKNSIPKFILPTLIFIISAIISFATGTSYGTMGILMPLTIPLAWAIHADMNYVIICTSGVLSGSIFGDHCSPISDTTILSSMGSSCDHISHVQTQIYYSLYIAIITIFVCYIPAGFGIYWYITIPVAIIVMYGGLRIFGEKIENGVEGEEEITEEDAPKEIKIELEQSGGEQQVKEKEEKEEEEEPESEGLLDKEKKSTNSLKI</sequence>
<feature type="transmembrane region" description="Helical" evidence="7">
    <location>
        <begin position="431"/>
        <end position="452"/>
    </location>
</feature>
<evidence type="ECO:0000256" key="5">
    <source>
        <dbReference type="ARBA" id="ARBA00023136"/>
    </source>
</evidence>
<feature type="transmembrane region" description="Helical" evidence="7">
    <location>
        <begin position="187"/>
        <end position="210"/>
    </location>
</feature>
<keyword evidence="3 7" id="KW-0812">Transmembrane</keyword>
<feature type="transmembrane region" description="Helical" evidence="7">
    <location>
        <begin position="240"/>
        <end position="260"/>
    </location>
</feature>
<dbReference type="Pfam" id="PF03553">
    <property type="entry name" value="Na_H_antiporter"/>
    <property type="match status" value="1"/>
</dbReference>
<feature type="transmembrane region" description="Helical" evidence="7">
    <location>
        <begin position="300"/>
        <end position="320"/>
    </location>
</feature>
<dbReference type="Proteomes" id="UP000193920">
    <property type="component" value="Unassembled WGS sequence"/>
</dbReference>
<name>A0A1Y2FKW2_9FUNG</name>
<dbReference type="PANTHER" id="PTHR43478">
    <property type="entry name" value="NA+/H+ ANTIPORTER-RELATED"/>
    <property type="match status" value="1"/>
</dbReference>
<protein>
    <submittedName>
        <fullName evidence="9">Na+/H+ antiporter family</fullName>
    </submittedName>
</protein>
<dbReference type="EMBL" id="MCOG01000006">
    <property type="protein sequence ID" value="ORY83984.1"/>
    <property type="molecule type" value="Genomic_DNA"/>
</dbReference>
<keyword evidence="4 7" id="KW-1133">Transmembrane helix</keyword>
<accession>A0A1Y2FKW2</accession>
<evidence type="ECO:0000256" key="7">
    <source>
        <dbReference type="SAM" id="Phobius"/>
    </source>
</evidence>
<keyword evidence="2" id="KW-1003">Cell membrane</keyword>
<comment type="subcellular location">
    <subcellularLocation>
        <location evidence="1">Cell membrane</location>
        <topology evidence="1">Multi-pass membrane protein</topology>
    </subcellularLocation>
</comment>
<comment type="caution">
    <text evidence="9">The sequence shown here is derived from an EMBL/GenBank/DDBJ whole genome shotgun (WGS) entry which is preliminary data.</text>
</comment>
<dbReference type="GO" id="GO:0005886">
    <property type="term" value="C:plasma membrane"/>
    <property type="evidence" value="ECO:0007669"/>
    <property type="project" value="UniProtKB-SubCell"/>
</dbReference>
<dbReference type="AlphaFoldDB" id="A0A1Y2FKW2"/>
<feature type="transmembrane region" description="Helical" evidence="7">
    <location>
        <begin position="6"/>
        <end position="27"/>
    </location>
</feature>
<feature type="region of interest" description="Disordered" evidence="6">
    <location>
        <begin position="575"/>
        <end position="630"/>
    </location>
</feature>
<gene>
    <name evidence="9" type="ORF">LY90DRAFT_499415</name>
</gene>
<evidence type="ECO:0000313" key="10">
    <source>
        <dbReference type="Proteomes" id="UP000193920"/>
    </source>
</evidence>
<evidence type="ECO:0000256" key="4">
    <source>
        <dbReference type="ARBA" id="ARBA00022989"/>
    </source>
</evidence>
<organism evidence="9 10">
    <name type="scientific">Neocallimastix californiae</name>
    <dbReference type="NCBI Taxonomy" id="1754190"/>
    <lineage>
        <taxon>Eukaryota</taxon>
        <taxon>Fungi</taxon>
        <taxon>Fungi incertae sedis</taxon>
        <taxon>Chytridiomycota</taxon>
        <taxon>Chytridiomycota incertae sedis</taxon>
        <taxon>Neocallimastigomycetes</taxon>
        <taxon>Neocallimastigales</taxon>
        <taxon>Neocallimastigaceae</taxon>
        <taxon>Neocallimastix</taxon>
    </lineage>
</organism>
<feature type="domain" description="Na+/H+ antiporter NhaC-like C-terminal" evidence="8">
    <location>
        <begin position="204"/>
        <end position="538"/>
    </location>
</feature>
<dbReference type="PANTHER" id="PTHR43478:SF1">
    <property type="entry name" value="NA+_H+ ANTIPORTER NHAC-LIKE C-TERMINAL DOMAIN-CONTAINING PROTEIN"/>
    <property type="match status" value="1"/>
</dbReference>
<dbReference type="OrthoDB" id="5593520at2759"/>
<evidence type="ECO:0000256" key="6">
    <source>
        <dbReference type="SAM" id="MobiDB-lite"/>
    </source>
</evidence>
<proteinExistence type="predicted"/>
<evidence type="ECO:0000256" key="2">
    <source>
        <dbReference type="ARBA" id="ARBA00022475"/>
    </source>
</evidence>
<dbReference type="InterPro" id="IPR018461">
    <property type="entry name" value="Na/H_Antiport_NhaC-like_C"/>
</dbReference>
<feature type="transmembrane region" description="Helical" evidence="7">
    <location>
        <begin position="522"/>
        <end position="540"/>
    </location>
</feature>
<feature type="transmembrane region" description="Helical" evidence="7">
    <location>
        <begin position="39"/>
        <end position="57"/>
    </location>
</feature>
<keyword evidence="10" id="KW-1185">Reference proteome</keyword>
<feature type="transmembrane region" description="Helical" evidence="7">
    <location>
        <begin position="359"/>
        <end position="378"/>
    </location>
</feature>
<evidence type="ECO:0000313" key="9">
    <source>
        <dbReference type="EMBL" id="ORY83984.1"/>
    </source>
</evidence>
<evidence type="ECO:0000259" key="8">
    <source>
        <dbReference type="Pfam" id="PF03553"/>
    </source>
</evidence>
<reference evidence="9 10" key="1">
    <citation type="submission" date="2016-08" db="EMBL/GenBank/DDBJ databases">
        <title>A Parts List for Fungal Cellulosomes Revealed by Comparative Genomics.</title>
        <authorList>
            <consortium name="DOE Joint Genome Institute"/>
            <person name="Haitjema C.H."/>
            <person name="Gilmore S.P."/>
            <person name="Henske J.K."/>
            <person name="Solomon K.V."/>
            <person name="De Groot R."/>
            <person name="Kuo A."/>
            <person name="Mondo S.J."/>
            <person name="Salamov A.A."/>
            <person name="Labutti K."/>
            <person name="Zhao Z."/>
            <person name="Chiniquy J."/>
            <person name="Barry K."/>
            <person name="Brewer H.M."/>
            <person name="Purvine S.O."/>
            <person name="Wright A.T."/>
            <person name="Boxma B."/>
            <person name="Van Alen T."/>
            <person name="Hackstein J.H."/>
            <person name="Baker S.E."/>
            <person name="Grigoriev I.V."/>
            <person name="O'Malley M.A."/>
        </authorList>
    </citation>
    <scope>NUCLEOTIDE SEQUENCE [LARGE SCALE GENOMIC DNA]</scope>
    <source>
        <strain evidence="9 10">G1</strain>
    </source>
</reference>
<feature type="compositionally biased region" description="Basic and acidic residues" evidence="6">
    <location>
        <begin position="582"/>
        <end position="591"/>
    </location>
</feature>
<evidence type="ECO:0000256" key="3">
    <source>
        <dbReference type="ARBA" id="ARBA00022692"/>
    </source>
</evidence>
<keyword evidence="5 7" id="KW-0472">Membrane</keyword>
<feature type="compositionally biased region" description="Acidic residues" evidence="6">
    <location>
        <begin position="605"/>
        <end position="616"/>
    </location>
</feature>
<evidence type="ECO:0000256" key="1">
    <source>
        <dbReference type="ARBA" id="ARBA00004651"/>
    </source>
</evidence>
<feature type="transmembrane region" description="Helical" evidence="7">
    <location>
        <begin position="390"/>
        <end position="411"/>
    </location>
</feature>
<dbReference type="STRING" id="1754190.A0A1Y2FKW2"/>